<accession>A0A8J7SRE1</accession>
<dbReference type="NCBIfam" id="TIGR02108">
    <property type="entry name" value="PQQ_syn_pqqB"/>
    <property type="match status" value="1"/>
</dbReference>
<evidence type="ECO:0000256" key="3">
    <source>
        <dbReference type="ARBA" id="ARBA00015084"/>
    </source>
</evidence>
<evidence type="ECO:0000259" key="7">
    <source>
        <dbReference type="Pfam" id="PF12706"/>
    </source>
</evidence>
<comment type="caution">
    <text evidence="8">The sequence shown here is derived from an EMBL/GenBank/DDBJ whole genome shotgun (WGS) entry which is preliminary data.</text>
</comment>
<feature type="domain" description="Metallo-beta-lactamase" evidence="7">
    <location>
        <begin position="48"/>
        <end position="263"/>
    </location>
</feature>
<comment type="pathway">
    <text evidence="1 6">Cofactor biosynthesis; pyrroloquinoline quinone biosynthesis.</text>
</comment>
<evidence type="ECO:0000256" key="4">
    <source>
        <dbReference type="ARBA" id="ARBA00022448"/>
    </source>
</evidence>
<protein>
    <recommendedName>
        <fullName evidence="3 6">Coenzyme PQQ synthesis protein B</fullName>
    </recommendedName>
    <alternativeName>
        <fullName evidence="6">Pyrroloquinoline quinone biosynthesis protein B</fullName>
    </alternativeName>
</protein>
<dbReference type="UniPathway" id="UPA00539"/>
<dbReference type="Pfam" id="PF12706">
    <property type="entry name" value="Lactamase_B_2"/>
    <property type="match status" value="1"/>
</dbReference>
<dbReference type="GO" id="GO:0018189">
    <property type="term" value="P:pyrroloquinoline quinone biosynthetic process"/>
    <property type="evidence" value="ECO:0007669"/>
    <property type="project" value="UniProtKB-UniRule"/>
</dbReference>
<dbReference type="Gene3D" id="3.60.15.10">
    <property type="entry name" value="Ribonuclease Z/Hydroxyacylglutathione hydrolase-like"/>
    <property type="match status" value="1"/>
</dbReference>
<dbReference type="AlphaFoldDB" id="A0A8J7SRE1"/>
<dbReference type="EMBL" id="JAESVP010000001">
    <property type="protein sequence ID" value="MBL4926855.1"/>
    <property type="molecule type" value="Genomic_DNA"/>
</dbReference>
<gene>
    <name evidence="6 8" type="primary">pqqB</name>
    <name evidence="8" type="ORF">JI744_01940</name>
</gene>
<evidence type="ECO:0000313" key="8">
    <source>
        <dbReference type="EMBL" id="MBL4926855.1"/>
    </source>
</evidence>
<dbReference type="SUPFAM" id="SSF56281">
    <property type="entry name" value="Metallo-hydrolase/oxidoreductase"/>
    <property type="match status" value="1"/>
</dbReference>
<evidence type="ECO:0000256" key="1">
    <source>
        <dbReference type="ARBA" id="ARBA00004886"/>
    </source>
</evidence>
<evidence type="ECO:0000313" key="9">
    <source>
        <dbReference type="Proteomes" id="UP000619033"/>
    </source>
</evidence>
<dbReference type="HAMAP" id="MF_00653">
    <property type="entry name" value="PQQ_syn_PqqB"/>
    <property type="match status" value="1"/>
</dbReference>
<organism evidence="8 9">
    <name type="scientific">Fuscibacter oryzae</name>
    <dbReference type="NCBI Taxonomy" id="2803939"/>
    <lineage>
        <taxon>Bacteria</taxon>
        <taxon>Pseudomonadati</taxon>
        <taxon>Pseudomonadota</taxon>
        <taxon>Alphaproteobacteria</taxon>
        <taxon>Rhodobacterales</taxon>
        <taxon>Paracoccaceae</taxon>
        <taxon>Fuscibacter</taxon>
    </lineage>
</organism>
<keyword evidence="4 6" id="KW-0813">Transport</keyword>
<comment type="function">
    <text evidence="6">May be involved in the transport of PQQ or its precursor to the periplasm.</text>
</comment>
<keyword evidence="5 6" id="KW-0884">PQQ biosynthesis</keyword>
<evidence type="ECO:0000256" key="2">
    <source>
        <dbReference type="ARBA" id="ARBA00008481"/>
    </source>
</evidence>
<evidence type="ECO:0000256" key="6">
    <source>
        <dbReference type="HAMAP-Rule" id="MF_00653"/>
    </source>
</evidence>
<comment type="similarity">
    <text evidence="2 6">Belongs to the PqqB family.</text>
</comment>
<sequence>MIIRVLGAAAGGGVPQWNCACANCMAARRGDLPRMTQSSVAVSADGVHWVILNASPDIRAQLTETPTLTPPGLRGSPVCAVVVTNADVDHIAGLLTLREMTAFELFASPETHSALAANPVFGVLDSTLVARREIVPDVAFSPAPGLIVTAFAVPGKVALFLEKTHGYEMRLGGQTVGLRLSDGHKTAFYIPGCAALPPDLIARLDGADLLLFDGTVWADDDMLRSKTGAKTGGRMGHMPISGPDGSMAALAGSRIGRRVYIHINNTNPVLDPASPERAELAAKGWEIAQDGREFAL</sequence>
<keyword evidence="9" id="KW-1185">Reference proteome</keyword>
<evidence type="ECO:0000256" key="5">
    <source>
        <dbReference type="ARBA" id="ARBA00022905"/>
    </source>
</evidence>
<dbReference type="InterPro" id="IPR036866">
    <property type="entry name" value="RibonucZ/Hydroxyglut_hydro"/>
</dbReference>
<name>A0A8J7SRE1_9RHOB</name>
<dbReference type="Proteomes" id="UP000619033">
    <property type="component" value="Unassembled WGS sequence"/>
</dbReference>
<dbReference type="InterPro" id="IPR011842">
    <property type="entry name" value="PQQ_synth_PqqB"/>
</dbReference>
<reference evidence="8" key="1">
    <citation type="submission" date="2021-01" db="EMBL/GenBank/DDBJ databases">
        <title>Genome seq and assembly of Tabrizicola sp. KVB23.</title>
        <authorList>
            <person name="Chhetri G."/>
        </authorList>
    </citation>
    <scope>NUCLEOTIDE SEQUENCE</scope>
    <source>
        <strain evidence="8">KVB23</strain>
    </source>
</reference>
<dbReference type="InterPro" id="IPR001279">
    <property type="entry name" value="Metallo-B-lactamas"/>
</dbReference>
<proteinExistence type="inferred from homology"/>
<dbReference type="RefSeq" id="WP_202657701.1">
    <property type="nucleotide sequence ID" value="NZ_JAESVP010000001.1"/>
</dbReference>